<accession>A0A6S4T9D6</accession>
<protein>
    <submittedName>
        <fullName evidence="1">Uncharacterized protein</fullName>
    </submittedName>
</protein>
<reference evidence="1 3" key="1">
    <citation type="submission" date="2019-12" db="EMBL/GenBank/DDBJ databases">
        <title>complete genome sequences of Aeromonas caviae str. WP2-W18-ESBL-01 isolated from wastewater treatment plant effluent.</title>
        <authorList>
            <person name="Sekizuka T."/>
            <person name="Itokawa K."/>
            <person name="Yatsu K."/>
            <person name="Inamine Y."/>
            <person name="Kuroda M."/>
        </authorList>
    </citation>
    <scope>NUCLEOTIDE SEQUENCE [LARGE SCALE GENOMIC DNA]</scope>
    <source>
        <strain evidence="1 3">WP2-W18-ESBL-01</strain>
    </source>
</reference>
<dbReference type="EMBL" id="AP021927">
    <property type="protein sequence ID" value="BBQ31754.1"/>
    <property type="molecule type" value="Genomic_DNA"/>
</dbReference>
<dbReference type="AlphaFoldDB" id="A0A6S4T9D6"/>
<dbReference type="EMBL" id="CP065937">
    <property type="protein sequence ID" value="QQA62050.1"/>
    <property type="molecule type" value="Genomic_DNA"/>
</dbReference>
<evidence type="ECO:0000313" key="2">
    <source>
        <dbReference type="EMBL" id="QQA62050.1"/>
    </source>
</evidence>
<reference evidence="2" key="2">
    <citation type="submission" date="2020-12" db="EMBL/GenBank/DDBJ databases">
        <title>GES Beta-lactamases isolated from hospital effluents in Brazil.</title>
        <authorList>
            <person name="Conte D."/>
            <person name="Mesa D."/>
            <person name="Palmeiro J.K."/>
            <person name="Dalla-Costa L.M."/>
        </authorList>
    </citation>
    <scope>NUCLEOTIDE SEQUENCE [LARGE SCALE GENOMIC DNA]</scope>
    <source>
        <strain evidence="2">Aero21</strain>
    </source>
</reference>
<dbReference type="RefSeq" id="WP_082189146.1">
    <property type="nucleotide sequence ID" value="NZ_AP021927.1"/>
</dbReference>
<proteinExistence type="predicted"/>
<sequence length="259" mass="29917">MSDLFSSQAGTLAYGITLFEQYINRAHKAYEDEEFFDWPTIFLTTTLQATSVSLIKLLPSADDTNEILDKRSIASLVRNIIDTHDVLDMMSNADTPERLSLHRNILGMYISGRISKIQKSIDNERAEKFYPYSKEQYWKKIKSSPCYSHRLDKLKNGEGVFYNTRMERLKNSCEEHADFVSGIIADLSTLVHSIPPTLWLSGLNEIYNNSEGNRNMVSIWLRVANFFFARSISCFLKVTKYDVTPELQKYITHHKKVFS</sequence>
<evidence type="ECO:0000313" key="1">
    <source>
        <dbReference type="EMBL" id="BBQ31754.1"/>
    </source>
</evidence>
<dbReference type="Proteomes" id="UP000515756">
    <property type="component" value="Chromosome"/>
</dbReference>
<gene>
    <name evidence="2" type="ORF">JC965_06065</name>
    <name evidence="1" type="ORF">WP2W18E01_33360</name>
</gene>
<evidence type="ECO:0000313" key="3">
    <source>
        <dbReference type="Proteomes" id="UP000515756"/>
    </source>
</evidence>
<name>A0A6S4T9D6_AERCA</name>
<organism evidence="1 3">
    <name type="scientific">Aeromonas caviae</name>
    <name type="common">Aeromonas punctata</name>
    <dbReference type="NCBI Taxonomy" id="648"/>
    <lineage>
        <taxon>Bacteria</taxon>
        <taxon>Pseudomonadati</taxon>
        <taxon>Pseudomonadota</taxon>
        <taxon>Gammaproteobacteria</taxon>
        <taxon>Aeromonadales</taxon>
        <taxon>Aeromonadaceae</taxon>
        <taxon>Aeromonas</taxon>
    </lineage>
</organism>